<protein>
    <submittedName>
        <fullName evidence="2">Uncharacterized protein</fullName>
    </submittedName>
</protein>
<keyword evidence="3" id="KW-1185">Reference proteome</keyword>
<dbReference type="EMBL" id="MU827811">
    <property type="protein sequence ID" value="KAJ7323737.1"/>
    <property type="molecule type" value="Genomic_DNA"/>
</dbReference>
<name>A0A9W9Y8K3_9CNID</name>
<evidence type="ECO:0000313" key="2">
    <source>
        <dbReference type="EMBL" id="KAJ7323737.1"/>
    </source>
</evidence>
<dbReference type="Proteomes" id="UP001163046">
    <property type="component" value="Unassembled WGS sequence"/>
</dbReference>
<feature type="transmembrane region" description="Helical" evidence="1">
    <location>
        <begin position="264"/>
        <end position="283"/>
    </location>
</feature>
<gene>
    <name evidence="2" type="ORF">OS493_030859</name>
</gene>
<evidence type="ECO:0000313" key="3">
    <source>
        <dbReference type="Proteomes" id="UP001163046"/>
    </source>
</evidence>
<comment type="caution">
    <text evidence="2">The sequence shown here is derived from an EMBL/GenBank/DDBJ whole genome shotgun (WGS) entry which is preliminary data.</text>
</comment>
<keyword evidence="1" id="KW-0472">Membrane</keyword>
<evidence type="ECO:0000256" key="1">
    <source>
        <dbReference type="SAM" id="Phobius"/>
    </source>
</evidence>
<organism evidence="2 3">
    <name type="scientific">Desmophyllum pertusum</name>
    <dbReference type="NCBI Taxonomy" id="174260"/>
    <lineage>
        <taxon>Eukaryota</taxon>
        <taxon>Metazoa</taxon>
        <taxon>Cnidaria</taxon>
        <taxon>Anthozoa</taxon>
        <taxon>Hexacorallia</taxon>
        <taxon>Scleractinia</taxon>
        <taxon>Caryophylliina</taxon>
        <taxon>Caryophylliidae</taxon>
        <taxon>Desmophyllum</taxon>
    </lineage>
</organism>
<accession>A0A9W9Y8K3</accession>
<dbReference type="AlphaFoldDB" id="A0A9W9Y8K3"/>
<proteinExistence type="predicted"/>
<sequence length="420" mass="48229">MVFANNTGSNGGALFLRSSQIIVHPGSELMFLGNEARGLGGAIFVWEHMMNEFIHEYNPDCFLAYSDTNLPPSKWKRCVWTEEFPYHNPNNLFAGPLAPGENLALNLQGVDELGHKVYTIAFVSESDNVNRTSKLLLNNIMYVLSPNESSTVPFSFRVPETLYNEKYNKKDKRTIQFVDFFSTLQNGYSFELELESCRPGFYYSSDSQMCVCNKSISGVMRCENGQNVYLEEGYWANITDDGHLVTYFCPFRWYECVGCPNSGWVLAVVIPVVIALCVLVVWLNPGISSELRGPLFFFQVGGEHVFFYDGTMKCFHGNHLPIAIVAIVVLLFIVLPPPIIVLLLTNGYWRVDPQYLNTLTSSLRPERRWWWSVDLCRRVLLVATYAFVPNWHTKKVRKRKSCVRMRLKVCVIWQERRHMT</sequence>
<keyword evidence="1" id="KW-1133">Transmembrane helix</keyword>
<dbReference type="OrthoDB" id="5958944at2759"/>
<feature type="transmembrane region" description="Helical" evidence="1">
    <location>
        <begin position="322"/>
        <end position="349"/>
    </location>
</feature>
<keyword evidence="1" id="KW-0812">Transmembrane</keyword>
<reference evidence="2" key="1">
    <citation type="submission" date="2023-01" db="EMBL/GenBank/DDBJ databases">
        <title>Genome assembly of the deep-sea coral Lophelia pertusa.</title>
        <authorList>
            <person name="Herrera S."/>
            <person name="Cordes E."/>
        </authorList>
    </citation>
    <scope>NUCLEOTIDE SEQUENCE</scope>
    <source>
        <strain evidence="2">USNM1676648</strain>
        <tissue evidence="2">Polyp</tissue>
    </source>
</reference>